<organism evidence="1 2">
    <name type="scientific">Hortaea werneckii</name>
    <name type="common">Black yeast</name>
    <name type="synonym">Cladosporium werneckii</name>
    <dbReference type="NCBI Taxonomy" id="91943"/>
    <lineage>
        <taxon>Eukaryota</taxon>
        <taxon>Fungi</taxon>
        <taxon>Dikarya</taxon>
        <taxon>Ascomycota</taxon>
        <taxon>Pezizomycotina</taxon>
        <taxon>Dothideomycetes</taxon>
        <taxon>Dothideomycetidae</taxon>
        <taxon>Mycosphaerellales</taxon>
        <taxon>Teratosphaeriaceae</taxon>
        <taxon>Hortaea</taxon>
    </lineage>
</organism>
<evidence type="ECO:0008006" key="3">
    <source>
        <dbReference type="Google" id="ProtNLM"/>
    </source>
</evidence>
<name>A0A3M7FFL0_HORWE</name>
<evidence type="ECO:0000313" key="2">
    <source>
        <dbReference type="Proteomes" id="UP000281468"/>
    </source>
</evidence>
<dbReference type="SUPFAM" id="SSF53335">
    <property type="entry name" value="S-adenosyl-L-methionine-dependent methyltransferases"/>
    <property type="match status" value="1"/>
</dbReference>
<dbReference type="AlphaFoldDB" id="A0A3M7FFL0"/>
<accession>A0A3M7FFL0</accession>
<gene>
    <name evidence="1" type="ORF">D0862_10691</name>
</gene>
<sequence length="276" mass="30584">MVDFHLLCSGEQESSPVTIMGLPTSRAPIILASVGVILLLATFFQQLNGIPESWKDKLRTAGSDSPIHGPGLGKTHSSALSSGLPSFYSIALSHGTDKVTKHHYHHMYQKYLDPVRDTRLKLLEIGLGCDMSYGPGASYYTWLEYLPNVDLYYIEYDAACAAKWAANTTAATIFSGDQANVEFLQRFMREAGTDFDVIIDDGGHQMNQQITSLHYWENYGGDPSNSGKKTTMMGMIKELLDDLNVGPGGHARKHEVSEEMQFIDCMEEVCAFVKKE</sequence>
<evidence type="ECO:0000313" key="1">
    <source>
        <dbReference type="EMBL" id="RMY87467.1"/>
    </source>
</evidence>
<reference evidence="1 2" key="1">
    <citation type="journal article" date="2018" name="BMC Genomics">
        <title>Genomic evidence for intraspecific hybridization in a clonal and extremely halotolerant yeast.</title>
        <authorList>
            <person name="Gostincar C."/>
            <person name="Stajich J.E."/>
            <person name="Zupancic J."/>
            <person name="Zalar P."/>
            <person name="Gunde-Cimerman N."/>
        </authorList>
    </citation>
    <scope>NUCLEOTIDE SEQUENCE [LARGE SCALE GENOMIC DNA]</scope>
    <source>
        <strain evidence="1 2">EXF-171</strain>
    </source>
</reference>
<proteinExistence type="predicted"/>
<dbReference type="InterPro" id="IPR029063">
    <property type="entry name" value="SAM-dependent_MTases_sf"/>
</dbReference>
<dbReference type="Gene3D" id="3.40.50.150">
    <property type="entry name" value="Vaccinia Virus protein VP39"/>
    <property type="match status" value="1"/>
</dbReference>
<protein>
    <recommendedName>
        <fullName evidence="3">Hard-surface induced protein 5</fullName>
    </recommendedName>
</protein>
<comment type="caution">
    <text evidence="1">The sequence shown here is derived from an EMBL/GenBank/DDBJ whole genome shotgun (WGS) entry which is preliminary data.</text>
</comment>
<dbReference type="Proteomes" id="UP000281468">
    <property type="component" value="Unassembled WGS sequence"/>
</dbReference>
<dbReference type="EMBL" id="QWIQ01000436">
    <property type="protein sequence ID" value="RMY87467.1"/>
    <property type="molecule type" value="Genomic_DNA"/>
</dbReference>